<sequence>MKIFYYCHSGVHASVVTAGIHMGRLPRDHASTEEILALPHFDDRQGYPAGTPFYLGEDEKGNKVYTFAVANEKFLAPKTVRCFMDLFGLPQDQVRLVDALKYTDAALKWGGYLSVDIGLKFLGRPMLLASIKKSYPNYVQQVQRLKQELGYLN</sequence>
<accession>A0AAU0USZ3</accession>
<evidence type="ECO:0000313" key="2">
    <source>
        <dbReference type="Proteomes" id="UP001329915"/>
    </source>
</evidence>
<proteinExistence type="predicted"/>
<dbReference type="RefSeq" id="WP_366922348.1">
    <property type="nucleotide sequence ID" value="NZ_CP121694.1"/>
</dbReference>
<protein>
    <submittedName>
        <fullName evidence="1">DUF3189 family protein</fullName>
    </submittedName>
</protein>
<reference evidence="1 2" key="1">
    <citation type="submission" date="2023-04" db="EMBL/GenBank/DDBJ databases">
        <authorList>
            <person name="Hsu D."/>
        </authorList>
    </citation>
    <scope>NUCLEOTIDE SEQUENCE [LARGE SCALE GENOMIC DNA]</scope>
    <source>
        <strain evidence="1 2">MK1</strain>
    </source>
</reference>
<dbReference type="KEGG" id="dbc:MFMK1_002800"/>
<dbReference type="InterPro" id="IPR021525">
    <property type="entry name" value="DUF3189"/>
</dbReference>
<organism evidence="1 2">
    <name type="scientific">Metallumcola ferriviriculae</name>
    <dbReference type="NCBI Taxonomy" id="3039180"/>
    <lineage>
        <taxon>Bacteria</taxon>
        <taxon>Bacillati</taxon>
        <taxon>Bacillota</taxon>
        <taxon>Clostridia</taxon>
        <taxon>Neomoorellales</taxon>
        <taxon>Desulfitibacteraceae</taxon>
        <taxon>Metallumcola</taxon>
    </lineage>
</organism>
<dbReference type="AlphaFoldDB" id="A0AAU0USZ3"/>
<name>A0AAU0USZ3_9FIRM</name>
<dbReference type="EMBL" id="CP121694">
    <property type="protein sequence ID" value="WRO22954.1"/>
    <property type="molecule type" value="Genomic_DNA"/>
</dbReference>
<gene>
    <name evidence="1" type="ORF">MFMK1_002800</name>
</gene>
<dbReference type="Proteomes" id="UP001329915">
    <property type="component" value="Chromosome"/>
</dbReference>
<evidence type="ECO:0000313" key="1">
    <source>
        <dbReference type="EMBL" id="WRO22954.1"/>
    </source>
</evidence>
<keyword evidence="2" id="KW-1185">Reference proteome</keyword>
<dbReference type="Pfam" id="PF11385">
    <property type="entry name" value="DUF3189"/>
    <property type="match status" value="1"/>
</dbReference>